<evidence type="ECO:0000313" key="2">
    <source>
        <dbReference type="Proteomes" id="UP001498398"/>
    </source>
</evidence>
<dbReference type="InterPro" id="IPR010036">
    <property type="entry name" value="MDP_1_eu_arc"/>
</dbReference>
<dbReference type="Pfam" id="PF12689">
    <property type="entry name" value="Acid_PPase"/>
    <property type="match status" value="1"/>
</dbReference>
<accession>A0ABR1JJ37</accession>
<protein>
    <submittedName>
        <fullName evidence="1">Uncharacterized protein</fullName>
    </submittedName>
</protein>
<evidence type="ECO:0000313" key="1">
    <source>
        <dbReference type="EMBL" id="KAK7458728.1"/>
    </source>
</evidence>
<organism evidence="1 2">
    <name type="scientific">Marasmiellus scandens</name>
    <dbReference type="NCBI Taxonomy" id="2682957"/>
    <lineage>
        <taxon>Eukaryota</taxon>
        <taxon>Fungi</taxon>
        <taxon>Dikarya</taxon>
        <taxon>Basidiomycota</taxon>
        <taxon>Agaricomycotina</taxon>
        <taxon>Agaricomycetes</taxon>
        <taxon>Agaricomycetidae</taxon>
        <taxon>Agaricales</taxon>
        <taxon>Marasmiineae</taxon>
        <taxon>Omphalotaceae</taxon>
        <taxon>Marasmiellus</taxon>
    </lineage>
</organism>
<dbReference type="PANTHER" id="PTHR17901">
    <property type="entry name" value="MAGNESIUM-DEPENDENT PHOSPHATASE 1 MDP1"/>
    <property type="match status" value="1"/>
</dbReference>
<sequence>MLTTIYSWTIFWGALDQGTWGKGRGAYSKVEDNIEQADYWEVRDRSNHNNKCGMYADIPRIISDILKNGAQLAIVSRNKSKAMCDRALWYMKVPDENGNEKSLIYLVKYDEVYDKDKTVHFERIKGWSGFDYTDMILYDDEAINNTVEMMLGVTFYICRDQKGMTWDNYQEGLEMWRRNKNMISPYLGTNPTSYPKRIMIGYSGMDLGTIQLLESGGRRTDRKEAARWGYAMYVADSPAIAKYFSNWIKGNAFGQQATTIVCRIWARDSDIFTRLPKIWVPDWGILKTDVQLWSATKIAASQDKRDHAVERWGVKKPYILFARHPNMGGNFPVRHGRWNEMVIYGQVQEALLFVERISDQELDAAIRAGNYIQYERKISEWNITIPPGTWNDFKVHDANSGFRTA</sequence>
<dbReference type="Gene3D" id="3.40.50.1000">
    <property type="entry name" value="HAD superfamily/HAD-like"/>
    <property type="match status" value="1"/>
</dbReference>
<dbReference type="InterPro" id="IPR023214">
    <property type="entry name" value="HAD_sf"/>
</dbReference>
<dbReference type="EMBL" id="JBANRG010000017">
    <property type="protein sequence ID" value="KAK7458728.1"/>
    <property type="molecule type" value="Genomic_DNA"/>
</dbReference>
<reference evidence="1 2" key="1">
    <citation type="submission" date="2024-01" db="EMBL/GenBank/DDBJ databases">
        <title>A draft genome for the cacao thread blight pathogen Marasmiellus scandens.</title>
        <authorList>
            <person name="Baruah I.K."/>
            <person name="Leung J."/>
            <person name="Bukari Y."/>
            <person name="Amoako-Attah I."/>
            <person name="Meinhardt L.W."/>
            <person name="Bailey B.A."/>
            <person name="Cohen S.P."/>
        </authorList>
    </citation>
    <scope>NUCLEOTIDE SEQUENCE [LARGE SCALE GENOMIC DNA]</scope>
    <source>
        <strain evidence="1 2">GH-19</strain>
    </source>
</reference>
<keyword evidence="2" id="KW-1185">Reference proteome</keyword>
<name>A0ABR1JJ37_9AGAR</name>
<dbReference type="PANTHER" id="PTHR17901:SF14">
    <property type="entry name" value="MAGNESIUM-DEPENDENT PHOSPHATASE 1"/>
    <property type="match status" value="1"/>
</dbReference>
<gene>
    <name evidence="1" type="ORF">VKT23_009727</name>
</gene>
<comment type="caution">
    <text evidence="1">The sequence shown here is derived from an EMBL/GenBank/DDBJ whole genome shotgun (WGS) entry which is preliminary data.</text>
</comment>
<proteinExistence type="predicted"/>
<dbReference type="Proteomes" id="UP001498398">
    <property type="component" value="Unassembled WGS sequence"/>
</dbReference>